<dbReference type="GeneID" id="73338149"/>
<dbReference type="KEGG" id="clup:CLUP02_04123"/>
<accession>A0A9Q8SJQ6</accession>
<sequence>MMPDADHSEPEVLRVGIKSSVTTLPEFSVQLFSIHILITRLVAMSKNSQPEPDWSKVPLSDEITWTDVKSANGRTFKVGVPKGTPITSAEVNGPADNVLAESSKQPFDITVNWTGGPPPQGFSTFKTPTAQETQITSITRYNLQTSGIDYNEFSFSCTETYNFYFYDKTGDYYQVNVFWARPDTLHYVSYFSSDPTIVRVTGS</sequence>
<evidence type="ECO:0000313" key="1">
    <source>
        <dbReference type="EMBL" id="UQC78646.1"/>
    </source>
</evidence>
<dbReference type="AlphaFoldDB" id="A0A9Q8SJQ6"/>
<proteinExistence type="predicted"/>
<dbReference type="RefSeq" id="XP_049140282.1">
    <property type="nucleotide sequence ID" value="XM_049283139.1"/>
</dbReference>
<evidence type="ECO:0000313" key="2">
    <source>
        <dbReference type="Proteomes" id="UP000830671"/>
    </source>
</evidence>
<dbReference type="Proteomes" id="UP000830671">
    <property type="component" value="Chromosome 2"/>
</dbReference>
<name>A0A9Q8SJQ6_9PEZI</name>
<dbReference type="EMBL" id="CP019474">
    <property type="protein sequence ID" value="UQC78646.1"/>
    <property type="molecule type" value="Genomic_DNA"/>
</dbReference>
<keyword evidence="2" id="KW-1185">Reference proteome</keyword>
<gene>
    <name evidence="1" type="ORF">CLUP02_04123</name>
</gene>
<reference evidence="1" key="1">
    <citation type="journal article" date="2021" name="Mol. Plant Microbe Interact.">
        <title>Complete Genome Sequence of the Plant-Pathogenic Fungus Colletotrichum lupini.</title>
        <authorList>
            <person name="Baroncelli R."/>
            <person name="Pensec F."/>
            <person name="Da Lio D."/>
            <person name="Boufleur T."/>
            <person name="Vicente I."/>
            <person name="Sarrocco S."/>
            <person name="Picot A."/>
            <person name="Baraldi E."/>
            <person name="Sukno S."/>
            <person name="Thon M."/>
            <person name="Le Floch G."/>
        </authorList>
    </citation>
    <scope>NUCLEOTIDE SEQUENCE</scope>
    <source>
        <strain evidence="1">IMI 504893</strain>
    </source>
</reference>
<protein>
    <submittedName>
        <fullName evidence="1">Uncharacterized protein</fullName>
    </submittedName>
</protein>
<organism evidence="1 2">
    <name type="scientific">Colletotrichum lupini</name>
    <dbReference type="NCBI Taxonomy" id="145971"/>
    <lineage>
        <taxon>Eukaryota</taxon>
        <taxon>Fungi</taxon>
        <taxon>Dikarya</taxon>
        <taxon>Ascomycota</taxon>
        <taxon>Pezizomycotina</taxon>
        <taxon>Sordariomycetes</taxon>
        <taxon>Hypocreomycetidae</taxon>
        <taxon>Glomerellales</taxon>
        <taxon>Glomerellaceae</taxon>
        <taxon>Colletotrichum</taxon>
        <taxon>Colletotrichum acutatum species complex</taxon>
    </lineage>
</organism>